<name>A0A7E4V8S5_PANRE</name>
<keyword evidence="1" id="KW-1185">Reference proteome</keyword>
<protein>
    <submittedName>
        <fullName evidence="2">FBA_2 domain-containing protein</fullName>
    </submittedName>
</protein>
<sequence>MAQLKEHMLHDIFFDLLRRPYAMHIFRNSIFPGIGNFVLSGKGPFRVFRQIVADDFAITSISPDKLLVSYRGKSWRNGQRFLNTLFAKWTRKVGTMSLYWFTEVRTGYVQILAENHDVEAIGIYYTDCVNWIEVLKSFPNLVSLGLTREQFTDMIAAATELKIKLDNLDTVALSDRCSEGNLFDTLKVSHTATHMLFVCPCGEMRTQRGIFSGGASLHPTFSLPRAASSDAIVILAGIVSLSRRSIIRRG</sequence>
<dbReference type="WBParaSite" id="Pan_g17882.t1">
    <property type="protein sequence ID" value="Pan_g17882.t1"/>
    <property type="gene ID" value="Pan_g17882"/>
</dbReference>
<evidence type="ECO:0000313" key="2">
    <source>
        <dbReference type="WBParaSite" id="Pan_g17882.t1"/>
    </source>
</evidence>
<dbReference type="AlphaFoldDB" id="A0A7E4V8S5"/>
<organism evidence="1 2">
    <name type="scientific">Panagrellus redivivus</name>
    <name type="common">Microworm</name>
    <dbReference type="NCBI Taxonomy" id="6233"/>
    <lineage>
        <taxon>Eukaryota</taxon>
        <taxon>Metazoa</taxon>
        <taxon>Ecdysozoa</taxon>
        <taxon>Nematoda</taxon>
        <taxon>Chromadorea</taxon>
        <taxon>Rhabditida</taxon>
        <taxon>Tylenchina</taxon>
        <taxon>Panagrolaimomorpha</taxon>
        <taxon>Panagrolaimoidea</taxon>
        <taxon>Panagrolaimidae</taxon>
        <taxon>Panagrellus</taxon>
    </lineage>
</organism>
<dbReference type="Proteomes" id="UP000492821">
    <property type="component" value="Unassembled WGS sequence"/>
</dbReference>
<reference evidence="1" key="1">
    <citation type="journal article" date="2013" name="Genetics">
        <title>The draft genome and transcriptome of Panagrellus redivivus are shaped by the harsh demands of a free-living lifestyle.</title>
        <authorList>
            <person name="Srinivasan J."/>
            <person name="Dillman A.R."/>
            <person name="Macchietto M.G."/>
            <person name="Heikkinen L."/>
            <person name="Lakso M."/>
            <person name="Fracchia K.M."/>
            <person name="Antoshechkin I."/>
            <person name="Mortazavi A."/>
            <person name="Wong G."/>
            <person name="Sternberg P.W."/>
        </authorList>
    </citation>
    <scope>NUCLEOTIDE SEQUENCE [LARGE SCALE GENOMIC DNA]</scope>
    <source>
        <strain evidence="1">MT8872</strain>
    </source>
</reference>
<evidence type="ECO:0000313" key="1">
    <source>
        <dbReference type="Proteomes" id="UP000492821"/>
    </source>
</evidence>
<proteinExistence type="predicted"/>
<reference evidence="2" key="2">
    <citation type="submission" date="2020-10" db="UniProtKB">
        <authorList>
            <consortium name="WormBaseParasite"/>
        </authorList>
    </citation>
    <scope>IDENTIFICATION</scope>
</reference>
<accession>A0A7E4V8S5</accession>